<keyword evidence="2" id="KW-1185">Reference proteome</keyword>
<dbReference type="PANTHER" id="PTHR31286:SF180">
    <property type="entry name" value="OS10G0362600 PROTEIN"/>
    <property type="match status" value="1"/>
</dbReference>
<comment type="caution">
    <text evidence="1">The sequence shown here is derived from an EMBL/GenBank/DDBJ whole genome shotgun (WGS) entry which is preliminary data.</text>
</comment>
<proteinExistence type="predicted"/>
<reference evidence="1 2" key="1">
    <citation type="submission" date="2024-09" db="EMBL/GenBank/DDBJ databases">
        <title>Chromosome-scale assembly of Riccia fluitans.</title>
        <authorList>
            <person name="Paukszto L."/>
            <person name="Sawicki J."/>
            <person name="Karawczyk K."/>
            <person name="Piernik-Szablinska J."/>
            <person name="Szczecinska M."/>
            <person name="Mazdziarz M."/>
        </authorList>
    </citation>
    <scope>NUCLEOTIDE SEQUENCE [LARGE SCALE GENOMIC DNA]</scope>
    <source>
        <strain evidence="1">Rf_01</strain>
        <tissue evidence="1">Aerial parts of the thallus</tissue>
    </source>
</reference>
<dbReference type="Proteomes" id="UP001605036">
    <property type="component" value="Unassembled WGS sequence"/>
</dbReference>
<evidence type="ECO:0008006" key="3">
    <source>
        <dbReference type="Google" id="ProtNLM"/>
    </source>
</evidence>
<dbReference type="EMBL" id="JBHFFA010000006">
    <property type="protein sequence ID" value="KAL2623321.1"/>
    <property type="molecule type" value="Genomic_DNA"/>
</dbReference>
<dbReference type="InterPro" id="IPR040256">
    <property type="entry name" value="At4g02000-like"/>
</dbReference>
<gene>
    <name evidence="1" type="ORF">R1flu_003526</name>
</gene>
<evidence type="ECO:0000313" key="1">
    <source>
        <dbReference type="EMBL" id="KAL2623321.1"/>
    </source>
</evidence>
<accession>A0ABD1Y9B4</accession>
<sequence length="317" mass="37008">MEPRMRAAEGWKAARDWRNNMLKAAATSEDCIRRNRDRFQRLNDGRLEENPYSELEQQVTMSEEIREEIRDSTFQFLRQTHAQTQGKVVKTVIDAQQLSNRIQFLKEKTFVLYTVDISPSRDVVLEWADAVLYRELGIRISRVRVLKKHCYLMTVENELDRDRILDSAPLFLGPHMVFALPWDPRFDSAKLDNCKVPVWVELPNIHPCLEAFGTQLLQSIGKVLFTSCEDMDCHFTSIRGCLKLDLSLDLPEAIEIRDPVMGETFQQPILYRSLPNACFHCHQRGHLVRNRPIRHQRCQLTAQKEDTDKIEKAEQQS</sequence>
<protein>
    <recommendedName>
        <fullName evidence="3">DUF4283 domain-containing protein</fullName>
    </recommendedName>
</protein>
<name>A0ABD1Y9B4_9MARC</name>
<organism evidence="1 2">
    <name type="scientific">Riccia fluitans</name>
    <dbReference type="NCBI Taxonomy" id="41844"/>
    <lineage>
        <taxon>Eukaryota</taxon>
        <taxon>Viridiplantae</taxon>
        <taxon>Streptophyta</taxon>
        <taxon>Embryophyta</taxon>
        <taxon>Marchantiophyta</taxon>
        <taxon>Marchantiopsida</taxon>
        <taxon>Marchantiidae</taxon>
        <taxon>Marchantiales</taxon>
        <taxon>Ricciaceae</taxon>
        <taxon>Riccia</taxon>
    </lineage>
</organism>
<dbReference type="AlphaFoldDB" id="A0ABD1Y9B4"/>
<evidence type="ECO:0000313" key="2">
    <source>
        <dbReference type="Proteomes" id="UP001605036"/>
    </source>
</evidence>
<dbReference type="PANTHER" id="PTHR31286">
    <property type="entry name" value="GLYCINE-RICH CELL WALL STRUCTURAL PROTEIN 1.8-LIKE"/>
    <property type="match status" value="1"/>
</dbReference>